<sequence>MGAINKLLMEEEKSEKMRTALFSIRYCFNHLDIFKEFRLKSKENKKLLRELTKIIDEAL</sequence>
<name>A0A6H2A4I9_9ZZZZ</name>
<evidence type="ECO:0000313" key="1">
    <source>
        <dbReference type="EMBL" id="QJA54435.1"/>
    </source>
</evidence>
<dbReference type="EMBL" id="MT141841">
    <property type="protein sequence ID" value="QJA71034.1"/>
    <property type="molecule type" value="Genomic_DNA"/>
</dbReference>
<accession>A0A6H2A4I9</accession>
<dbReference type="AlphaFoldDB" id="A0A6H2A4I9"/>
<dbReference type="EMBL" id="MT141476">
    <property type="protein sequence ID" value="QJA62623.1"/>
    <property type="molecule type" value="Genomic_DNA"/>
</dbReference>
<gene>
    <name evidence="4" type="ORF">MM171B00494_0012</name>
    <name evidence="3" type="ORF">MM415A03406_0010</name>
    <name evidence="2" type="ORF">MM415B00750_0027</name>
    <name evidence="1" type="ORF">TM448A04873_0010</name>
</gene>
<reference evidence="1" key="1">
    <citation type="submission" date="2020-03" db="EMBL/GenBank/DDBJ databases">
        <title>The deep terrestrial virosphere.</title>
        <authorList>
            <person name="Holmfeldt K."/>
            <person name="Nilsson E."/>
            <person name="Simone D."/>
            <person name="Lopez-Fernandez M."/>
            <person name="Wu X."/>
            <person name="de Brujin I."/>
            <person name="Lundin D."/>
            <person name="Andersson A."/>
            <person name="Bertilsson S."/>
            <person name="Dopson M."/>
        </authorList>
    </citation>
    <scope>NUCLEOTIDE SEQUENCE</scope>
    <source>
        <strain evidence="4">MM171B00494</strain>
        <strain evidence="3">MM415A03406</strain>
        <strain evidence="2">MM415B00750</strain>
        <strain evidence="1">TM448A04873</strain>
    </source>
</reference>
<evidence type="ECO:0000313" key="4">
    <source>
        <dbReference type="EMBL" id="QJB04076.1"/>
    </source>
</evidence>
<proteinExistence type="predicted"/>
<protein>
    <submittedName>
        <fullName evidence="1">Uncharacterized protein</fullName>
    </submittedName>
</protein>
<evidence type="ECO:0000313" key="3">
    <source>
        <dbReference type="EMBL" id="QJA71034.1"/>
    </source>
</evidence>
<dbReference type="EMBL" id="MT143871">
    <property type="protein sequence ID" value="QJB04076.1"/>
    <property type="molecule type" value="Genomic_DNA"/>
</dbReference>
<evidence type="ECO:0000313" key="2">
    <source>
        <dbReference type="EMBL" id="QJA62623.1"/>
    </source>
</evidence>
<dbReference type="EMBL" id="MT144506">
    <property type="protein sequence ID" value="QJA54435.1"/>
    <property type="molecule type" value="Genomic_DNA"/>
</dbReference>
<organism evidence="1">
    <name type="scientific">viral metagenome</name>
    <dbReference type="NCBI Taxonomy" id="1070528"/>
    <lineage>
        <taxon>unclassified sequences</taxon>
        <taxon>metagenomes</taxon>
        <taxon>organismal metagenomes</taxon>
    </lineage>
</organism>